<accession>A0A6J5LKS4</accession>
<evidence type="ECO:0008006" key="2">
    <source>
        <dbReference type="Google" id="ProtNLM"/>
    </source>
</evidence>
<reference evidence="1" key="1">
    <citation type="submission" date="2020-04" db="EMBL/GenBank/DDBJ databases">
        <authorList>
            <person name="Chiriac C."/>
            <person name="Salcher M."/>
            <person name="Ghai R."/>
            <person name="Kavagutti S V."/>
        </authorList>
    </citation>
    <scope>NUCLEOTIDE SEQUENCE</scope>
</reference>
<evidence type="ECO:0000313" key="1">
    <source>
        <dbReference type="EMBL" id="CAB4133716.1"/>
    </source>
</evidence>
<name>A0A6J5LKS4_9CAUD</name>
<protein>
    <recommendedName>
        <fullName evidence="2">Baseplate wedge subunit</fullName>
    </recommendedName>
</protein>
<sequence>MALTTRQTSLLVQQDWTKIYQTFREADFQSFDFETIRKSMIEYLRTYYPEDFNDFTESSEYVALIDLIAFLGQSLAFRTDLNARENFLDTAERRDSILKLAKLLSYSPKRNVPASGYLKFDSVSTTEAIYDSYGTNLSGLVLGWNDTTNQNWLEQFTAVINASLVSAQVIGKPGATQTLNGVKTDEYAIKILGTVNPLYPFNASIAGVTHQFEIVSATSYGQSYIYEKSPVPDGTFNFLYRNDNQGNSSNDTGYFFYFKQGNLSSLDFSVTETLPNRVVNINFNNINNTDVWMYALNSNGTPTTKWTQVPAVNGVNVIYNNNATERNLFSVNTRANDQVDLVFGDGSFTNIPVGNFRVYYRSSNNLNYKITPDEMSGITVAIPYRGKTGRTETLTIRASLHYSVTNASSRETLESIRTKAPQQYYTQNRMITGEDYNILPYTTFNNILKLKAVNRASSGISRYLDVVDATGKYSSTNIFAEDGLIYKENYSDIISFQFTSSNEVNNVLQNTVRPMLSSAPVQHLYYSTATRSKPQSLIGTATTTTAGLAFRIETVGTTDFTAVGASENTVGTIFISSGLGSGTGTVTGLASWNLTSVVSGRSIGTFSAPNYTHLSQGALIKFVAPTGKYFDAQNQLQTGTPINEYQKTTLWASIISYPTPGSGTATLSIQIPTGAIIDQIIPVFANDWSTTLLDSIANYILSYKNFGLRYDLATETWVIVTEQNLDTTSDFSMGNAGDTSSSGLDASWLLYFSYANQTYTVTARGVNYFFQSVLETRFYYDPNVKVYDSNTATVLLDEIKVLRINTLPDSSDSLFYSQYYKIWDNVVGVDGYEDNRKILITFPDRNFDGVPDDPDLFENLVAPSVNASTKYLFFKQVSDQYNFLRYDPIEQGVIVSTYATYAAIVSNITLYPSGTIFYATSEDTFYELNGTLLSLLTGYLARIGRQDILFQYTHNSPNSRRVDPSPNNIIDFYILTKDYSDQYFSYIQDTSGRITEPTAPTNEVLKTSFGSIESYKAISDSIIYNTAKFKPLFGSKANSALQAIFKVVKNPNVNISDNDVKSQVVSAINAYFDITNWDFGETFYFSELSAYLHTALSPNVSSIIIVPSNAATSFGTLFQINAEPNEIVTSAATVDNVQIISAITAGQINLGY</sequence>
<gene>
    <name evidence="1" type="ORF">UFOVP257_438</name>
</gene>
<proteinExistence type="predicted"/>
<organism evidence="1">
    <name type="scientific">uncultured Caudovirales phage</name>
    <dbReference type="NCBI Taxonomy" id="2100421"/>
    <lineage>
        <taxon>Viruses</taxon>
        <taxon>Duplodnaviria</taxon>
        <taxon>Heunggongvirae</taxon>
        <taxon>Uroviricota</taxon>
        <taxon>Caudoviricetes</taxon>
        <taxon>Peduoviridae</taxon>
        <taxon>Maltschvirus</taxon>
        <taxon>Maltschvirus maltsch</taxon>
    </lineage>
</organism>
<dbReference type="EMBL" id="LR796274">
    <property type="protein sequence ID" value="CAB4133716.1"/>
    <property type="molecule type" value="Genomic_DNA"/>
</dbReference>